<dbReference type="Gene3D" id="1.25.40.10">
    <property type="entry name" value="Tetratricopeptide repeat domain"/>
    <property type="match status" value="1"/>
</dbReference>
<dbReference type="Pfam" id="PF08238">
    <property type="entry name" value="Sel1"/>
    <property type="match status" value="2"/>
</dbReference>
<proteinExistence type="inferred from homology"/>
<reference evidence="3 4" key="1">
    <citation type="journal article" date="2012" name="Genome Biol.">
        <title>Genome and low-iron response of an oceanic diatom adapted to chronic iron limitation.</title>
        <authorList>
            <person name="Lommer M."/>
            <person name="Specht M."/>
            <person name="Roy A.S."/>
            <person name="Kraemer L."/>
            <person name="Andreson R."/>
            <person name="Gutowska M.A."/>
            <person name="Wolf J."/>
            <person name="Bergner S.V."/>
            <person name="Schilhabel M.B."/>
            <person name="Klostermeier U.C."/>
            <person name="Beiko R.G."/>
            <person name="Rosenstiel P."/>
            <person name="Hippler M."/>
            <person name="Laroche J."/>
        </authorList>
    </citation>
    <scope>NUCLEOTIDE SEQUENCE [LARGE SCALE GENOMIC DNA]</scope>
    <source>
        <strain evidence="3 4">CCMP1005</strain>
    </source>
</reference>
<gene>
    <name evidence="3" type="ORF">THAOC_01707</name>
</gene>
<dbReference type="SMART" id="SM00671">
    <property type="entry name" value="SEL1"/>
    <property type="match status" value="2"/>
</dbReference>
<dbReference type="OrthoDB" id="202041at2759"/>
<feature type="region of interest" description="Disordered" evidence="2">
    <location>
        <begin position="183"/>
        <end position="206"/>
    </location>
</feature>
<dbReference type="AlphaFoldDB" id="K0TGH9"/>
<dbReference type="InterPro" id="IPR006597">
    <property type="entry name" value="Sel1-like"/>
</dbReference>
<evidence type="ECO:0000256" key="2">
    <source>
        <dbReference type="SAM" id="MobiDB-lite"/>
    </source>
</evidence>
<keyword evidence="4" id="KW-1185">Reference proteome</keyword>
<evidence type="ECO:0000313" key="3">
    <source>
        <dbReference type="EMBL" id="EJK76525.1"/>
    </source>
</evidence>
<dbReference type="PANTHER" id="PTHR11102">
    <property type="entry name" value="SEL-1-LIKE PROTEIN"/>
    <property type="match status" value="1"/>
</dbReference>
<dbReference type="PANTHER" id="PTHR11102:SF160">
    <property type="entry name" value="ERAD-ASSOCIATED E3 UBIQUITIN-PROTEIN LIGASE COMPONENT HRD3"/>
    <property type="match status" value="1"/>
</dbReference>
<dbReference type="EMBL" id="AGNL01002045">
    <property type="protein sequence ID" value="EJK76525.1"/>
    <property type="molecule type" value="Genomic_DNA"/>
</dbReference>
<sequence>MPFCRAPTPDSDAAGLALVQKRVDAKDPKAMEFLADAYFRGVYGLEQDSSRAIELWTDATRLGDLDAHFSLGYWYYDREGVEEDVARGVQHWQHAAIQGHPNSRFMLGAHEYENGNHELAVQHWMITAKMGGEDSLNNIKAMFMKGYATKAQYAEALRGYQNALEETRSPQREQAKALFGRPHRRGRLGGAPGVSPRPETLPTASIPRRPAVLAHQSKADVAASPWFGVSQVPSSAESFVFRCVGILVMPARATVGRRAANNESQLIRAQQAAVFATSSRPTRPGLLLAADYVKAERRVVCGSEFPTRPLPMPCVERTWYRIAVEEPVPLRAGLSVIGDYASQVFGTADPNLVNATGHQYSLYQLALPGALSRLGQMISYFILMMYPEKSARDRNAIFKLFSDLPNADTLVKRQMYSILLLCLTEGACYLLSLAWEKHRPIEEARMSFEELFGRTDDDVCNGQTRKHFMAKVDSFRNETAKRLILGDLMLLNPEKEDDESDEVPRRNCVVS</sequence>
<protein>
    <submittedName>
        <fullName evidence="3">Uncharacterized protein</fullName>
    </submittedName>
</protein>
<dbReference type="SUPFAM" id="SSF81901">
    <property type="entry name" value="HCP-like"/>
    <property type="match status" value="1"/>
</dbReference>
<evidence type="ECO:0000313" key="4">
    <source>
        <dbReference type="Proteomes" id="UP000266841"/>
    </source>
</evidence>
<evidence type="ECO:0000256" key="1">
    <source>
        <dbReference type="ARBA" id="ARBA00038101"/>
    </source>
</evidence>
<dbReference type="Proteomes" id="UP000266841">
    <property type="component" value="Unassembled WGS sequence"/>
</dbReference>
<dbReference type="InterPro" id="IPR050767">
    <property type="entry name" value="Sel1_AlgK"/>
</dbReference>
<name>K0TGH9_THAOC</name>
<organism evidence="3 4">
    <name type="scientific">Thalassiosira oceanica</name>
    <name type="common">Marine diatom</name>
    <dbReference type="NCBI Taxonomy" id="159749"/>
    <lineage>
        <taxon>Eukaryota</taxon>
        <taxon>Sar</taxon>
        <taxon>Stramenopiles</taxon>
        <taxon>Ochrophyta</taxon>
        <taxon>Bacillariophyta</taxon>
        <taxon>Coscinodiscophyceae</taxon>
        <taxon>Thalassiosirophycidae</taxon>
        <taxon>Thalassiosirales</taxon>
        <taxon>Thalassiosiraceae</taxon>
        <taxon>Thalassiosira</taxon>
    </lineage>
</organism>
<comment type="caution">
    <text evidence="3">The sequence shown here is derived from an EMBL/GenBank/DDBJ whole genome shotgun (WGS) entry which is preliminary data.</text>
</comment>
<dbReference type="InterPro" id="IPR011990">
    <property type="entry name" value="TPR-like_helical_dom_sf"/>
</dbReference>
<comment type="similarity">
    <text evidence="1">Belongs to the sel-1 family.</text>
</comment>
<accession>K0TGH9</accession>